<dbReference type="Gene3D" id="3.90.320.10">
    <property type="match status" value="1"/>
</dbReference>
<protein>
    <submittedName>
        <fullName evidence="2">Double-strand break repair protein AddB</fullName>
    </submittedName>
</protein>
<evidence type="ECO:0000313" key="2">
    <source>
        <dbReference type="EMBL" id="WCT74833.1"/>
    </source>
</evidence>
<dbReference type="InterPro" id="IPR014153">
    <property type="entry name" value="Ds_break_AddB"/>
</dbReference>
<dbReference type="RefSeq" id="WP_273690202.1">
    <property type="nucleotide sequence ID" value="NZ_CP117411.1"/>
</dbReference>
<feature type="domain" description="PD-(D/E)XK endonuclease-like" evidence="1">
    <location>
        <begin position="702"/>
        <end position="905"/>
    </location>
</feature>
<evidence type="ECO:0000259" key="1">
    <source>
        <dbReference type="Pfam" id="PF12705"/>
    </source>
</evidence>
<dbReference type="SUPFAM" id="SSF52540">
    <property type="entry name" value="P-loop containing nucleoside triphosphate hydrolases"/>
    <property type="match status" value="1"/>
</dbReference>
<dbReference type="InterPro" id="IPR038726">
    <property type="entry name" value="PDDEXK_AddAB-type"/>
</dbReference>
<organism evidence="2 3">
    <name type="scientific">Sphingomonas naphthae</name>
    <dbReference type="NCBI Taxonomy" id="1813468"/>
    <lineage>
        <taxon>Bacteria</taxon>
        <taxon>Pseudomonadati</taxon>
        <taxon>Pseudomonadota</taxon>
        <taxon>Alphaproteobacteria</taxon>
        <taxon>Sphingomonadales</taxon>
        <taxon>Sphingomonadaceae</taxon>
        <taxon>Sphingomonas</taxon>
    </lineage>
</organism>
<proteinExistence type="predicted"/>
<dbReference type="Pfam" id="PF12705">
    <property type="entry name" value="PDDEXK_1"/>
    <property type="match status" value="1"/>
</dbReference>
<dbReference type="NCBIfam" id="TIGR02786">
    <property type="entry name" value="addB_alphas"/>
    <property type="match status" value="1"/>
</dbReference>
<accession>A0ABY7TP27</accession>
<dbReference type="Proteomes" id="UP001220395">
    <property type="component" value="Chromosome"/>
</dbReference>
<dbReference type="InterPro" id="IPR011335">
    <property type="entry name" value="Restrct_endonuc-II-like"/>
</dbReference>
<reference evidence="2 3" key="1">
    <citation type="submission" date="2023-02" db="EMBL/GenBank/DDBJ databases">
        <title>Genome sequence of Sphingomonas naphthae.</title>
        <authorList>
            <person name="Kim S."/>
            <person name="Heo J."/>
            <person name="Kwon S.-W."/>
        </authorList>
    </citation>
    <scope>NUCLEOTIDE SEQUENCE [LARGE SCALE GENOMIC DNA]</scope>
    <source>
        <strain evidence="2 3">KACC 18716</strain>
    </source>
</reference>
<dbReference type="SUPFAM" id="SSF52980">
    <property type="entry name" value="Restriction endonuclease-like"/>
    <property type="match status" value="1"/>
</dbReference>
<keyword evidence="3" id="KW-1185">Reference proteome</keyword>
<dbReference type="EMBL" id="CP117411">
    <property type="protein sequence ID" value="WCT74833.1"/>
    <property type="molecule type" value="Genomic_DNA"/>
</dbReference>
<name>A0ABY7TP27_9SPHN</name>
<sequence length="971" mass="104995">MSRPSVFSIPLHRSFADALAAGLLRWTKEEPLGLAQTLLLVPGNRAGLAIRDAFVRRAEGGLLLPRIVAIGDPELDEKLGAALDPIDDGAPIPPAIDPLDRRLILARLLTESRVGDPIETVEAMRLAGDLGRVIDQMLIEGIDPAALADVVPADLARHWESSLAVLRLVLDRWPEELRARGLIDLADRRGRLLARADARWRSAPPAGRVVAAGISGGGAAVAALLRTVSRLERGAVVLAGVDLDMPQEEWDSLGPTDGQRAEETHPQYHLKRLLDAMDVGRGEVEGWRYGGGRDAPAVRTRAISNALAPAAFTAKWQTLPVAERRLTGVKSAVFATPAEEAQAIAVALREAVQTEGRTAALVTPDRMLARRVSAHLRRWGIEADDSAGRALSSTPPATLLLALAEAAAEGFAPVALMTLLKHPLVNGGGERLPWLEKVRRLDRALRGPRPAAGLGAITAHLEQGRREKAIEDWAAIRPLLEPLEAAFVDGPPSALVAALREAVARLAGDAAWGRPAGRATAALVASLEEALPLGPRHVRADAFPAVLKLLLDEISVRPPQGGHPRISIWGLIEARLQQPDLTILGGLNEGVWPSRPAPDPWLAPAIRAALGLPGIERRIGIQAHDLATALGGREVLVTRARRDARAPAIASRFWLRMEAMTSGLTLAPQFARLAEALDRPKDFRPAGRPAPSPPVEDRPRRIAVTRLDRLKADPFAFYASQMLRLSEWDAIDADPTPAWRGSQVHKVIEEWLTEDDCRPDELRARAERMLANVARHPVLHAMWTPRLLEAIERLGGFVADNRGAGRVPLVAERKGRIEIEGVTLEGTADRIDRLPTGGLAIVDYKTGQPPSGKAVIEGYSMQLGLLGLIADRGGFEGIEGKAGEFEYWSLAADRKSGDLGYVQSAVGLKRDGSGIEPGDFTDVAARNLIAAVQTWLLGEEPFTAKLHPDYSPYEDYDQLMRLDEWYGARDL</sequence>
<dbReference type="InterPro" id="IPR011604">
    <property type="entry name" value="PDDEXK-like_dom_sf"/>
</dbReference>
<evidence type="ECO:0000313" key="3">
    <source>
        <dbReference type="Proteomes" id="UP001220395"/>
    </source>
</evidence>
<dbReference type="InterPro" id="IPR027417">
    <property type="entry name" value="P-loop_NTPase"/>
</dbReference>
<gene>
    <name evidence="2" type="primary">addB</name>
    <name evidence="2" type="ORF">PQ455_06340</name>
</gene>